<gene>
    <name evidence="2" type="ORF">Mal4_46370</name>
</gene>
<keyword evidence="1" id="KW-0472">Membrane</keyword>
<sequence>MTPPEETLRRLERKVDVLTWLVGIVALVLIADQFSPQFLAGTLLGAVALLVALSVSKGLRTHLPDFAHWLGRVFRRLFAGSTPAE</sequence>
<dbReference type="RefSeq" id="WP_145371478.1">
    <property type="nucleotide sequence ID" value="NZ_CP036275.1"/>
</dbReference>
<dbReference type="EMBL" id="CP036275">
    <property type="protein sequence ID" value="QDU40281.1"/>
    <property type="molecule type" value="Genomic_DNA"/>
</dbReference>
<keyword evidence="1" id="KW-0812">Transmembrane</keyword>
<dbReference type="Proteomes" id="UP000320496">
    <property type="component" value="Chromosome"/>
</dbReference>
<keyword evidence="3" id="KW-1185">Reference proteome</keyword>
<dbReference type="KEGG" id="mri:Mal4_46370"/>
<reference evidence="2 3" key="1">
    <citation type="submission" date="2019-02" db="EMBL/GenBank/DDBJ databases">
        <title>Deep-cultivation of Planctomycetes and their phenomic and genomic characterization uncovers novel biology.</title>
        <authorList>
            <person name="Wiegand S."/>
            <person name="Jogler M."/>
            <person name="Boedeker C."/>
            <person name="Pinto D."/>
            <person name="Vollmers J."/>
            <person name="Rivas-Marin E."/>
            <person name="Kohn T."/>
            <person name="Peeters S.H."/>
            <person name="Heuer A."/>
            <person name="Rast P."/>
            <person name="Oberbeckmann S."/>
            <person name="Bunk B."/>
            <person name="Jeske O."/>
            <person name="Meyerdierks A."/>
            <person name="Storesund J.E."/>
            <person name="Kallscheuer N."/>
            <person name="Luecker S."/>
            <person name="Lage O.M."/>
            <person name="Pohl T."/>
            <person name="Merkel B.J."/>
            <person name="Hornburger P."/>
            <person name="Mueller R.-W."/>
            <person name="Bruemmer F."/>
            <person name="Labrenz M."/>
            <person name="Spormann A.M."/>
            <person name="Op den Camp H."/>
            <person name="Overmann J."/>
            <person name="Amann R."/>
            <person name="Jetten M.S.M."/>
            <person name="Mascher T."/>
            <person name="Medema M.H."/>
            <person name="Devos D.P."/>
            <person name="Kaster A.-K."/>
            <person name="Ovreas L."/>
            <person name="Rohde M."/>
            <person name="Galperin M.Y."/>
            <person name="Jogler C."/>
        </authorList>
    </citation>
    <scope>NUCLEOTIDE SEQUENCE [LARGE SCALE GENOMIC DNA]</scope>
    <source>
        <strain evidence="2 3">Mal4</strain>
    </source>
</reference>
<evidence type="ECO:0000313" key="3">
    <source>
        <dbReference type="Proteomes" id="UP000320496"/>
    </source>
</evidence>
<name>A0A517ZCV0_9PLAN</name>
<proteinExistence type="predicted"/>
<feature type="transmembrane region" description="Helical" evidence="1">
    <location>
        <begin position="37"/>
        <end position="55"/>
    </location>
</feature>
<organism evidence="2 3">
    <name type="scientific">Maioricimonas rarisocia</name>
    <dbReference type="NCBI Taxonomy" id="2528026"/>
    <lineage>
        <taxon>Bacteria</taxon>
        <taxon>Pseudomonadati</taxon>
        <taxon>Planctomycetota</taxon>
        <taxon>Planctomycetia</taxon>
        <taxon>Planctomycetales</taxon>
        <taxon>Planctomycetaceae</taxon>
        <taxon>Maioricimonas</taxon>
    </lineage>
</organism>
<feature type="transmembrane region" description="Helical" evidence="1">
    <location>
        <begin position="15"/>
        <end position="31"/>
    </location>
</feature>
<keyword evidence="1" id="KW-1133">Transmembrane helix</keyword>
<evidence type="ECO:0000256" key="1">
    <source>
        <dbReference type="SAM" id="Phobius"/>
    </source>
</evidence>
<dbReference type="AlphaFoldDB" id="A0A517ZCV0"/>
<accession>A0A517ZCV0</accession>
<evidence type="ECO:0000313" key="2">
    <source>
        <dbReference type="EMBL" id="QDU40281.1"/>
    </source>
</evidence>
<protein>
    <submittedName>
        <fullName evidence="2">Uncharacterized protein</fullName>
    </submittedName>
</protein>